<comment type="cofactor">
    <cofactor evidence="1 12">
        <name>Mg(2+)</name>
        <dbReference type="ChEBI" id="CHEBI:18420"/>
    </cofactor>
</comment>
<comment type="function">
    <text evidence="2">Catalyzes the phosphorylation of D-fructose 6-phosphate, the first committing step of glycolysis. Uses inorganic phosphate (PPi) as phosphoryl donor instead of ATP like common ATP-dependent phosphofructokinases (ATP-PFKs), which renders the reaction reversible, and can thus function both in glycolysis and gluconeogenesis. Consistently, PPi-PFK can replace the enzymes of both the forward (ATP-PFK) and reverse (fructose-bisphosphatase (FBPase)) reactions.</text>
</comment>
<feature type="binding site" evidence="12">
    <location>
        <begin position="176"/>
        <end position="179"/>
    </location>
    <ligand>
        <name>ATP</name>
        <dbReference type="ChEBI" id="CHEBI:30616"/>
    </ligand>
</feature>
<feature type="binding site" evidence="12">
    <location>
        <position position="177"/>
    </location>
    <ligand>
        <name>Mg(2+)</name>
        <dbReference type="ChEBI" id="CHEBI:18420"/>
        <note>catalytic</note>
    </ligand>
</feature>
<dbReference type="NCBIfam" id="NF005301">
    <property type="entry name" value="PRK06830.1"/>
    <property type="match status" value="1"/>
</dbReference>
<reference evidence="14 15" key="1">
    <citation type="submission" date="2019-03" db="EMBL/GenBank/DDBJ databases">
        <title>Muricauda SCR12 sp.nov, a marine bacterium isolated from Pacific Ocean:the Okinawa trough.</title>
        <authorList>
            <person name="Liu L."/>
        </authorList>
    </citation>
    <scope>NUCLEOTIDE SEQUENCE [LARGE SCALE GENOMIC DNA]</scope>
    <source>
        <strain evidence="14 15">SCR12</strain>
    </source>
</reference>
<dbReference type="Proteomes" id="UP000310406">
    <property type="component" value="Unassembled WGS sequence"/>
</dbReference>
<dbReference type="Gene3D" id="3.40.50.450">
    <property type="match status" value="1"/>
</dbReference>
<dbReference type="InterPro" id="IPR050929">
    <property type="entry name" value="PFKA"/>
</dbReference>
<dbReference type="FunFam" id="3.40.50.450:FF:000002">
    <property type="entry name" value="ATP-dependent 6-phosphofructokinase"/>
    <property type="match status" value="1"/>
</dbReference>
<feature type="active site" description="Proton acceptor" evidence="12">
    <location>
        <position position="207"/>
    </location>
</feature>
<evidence type="ECO:0000313" key="14">
    <source>
        <dbReference type="EMBL" id="THV58821.1"/>
    </source>
</evidence>
<dbReference type="GO" id="GO:0005524">
    <property type="term" value="F:ATP binding"/>
    <property type="evidence" value="ECO:0007669"/>
    <property type="project" value="UniProtKB-KW"/>
</dbReference>
<proteinExistence type="inferred from homology"/>
<accession>A0A4S8RME3</accession>
<dbReference type="PRINTS" id="PR00476">
    <property type="entry name" value="PHFRCTKINASE"/>
</dbReference>
<dbReference type="InterPro" id="IPR012004">
    <property type="entry name" value="PyroP-dep_PFK_TP0108"/>
</dbReference>
<dbReference type="AlphaFoldDB" id="A0A4S8RME3"/>
<keyword evidence="15" id="KW-1185">Reference proteome</keyword>
<dbReference type="GO" id="GO:0005737">
    <property type="term" value="C:cytoplasm"/>
    <property type="evidence" value="ECO:0007669"/>
    <property type="project" value="UniProtKB-SubCell"/>
</dbReference>
<evidence type="ECO:0000256" key="2">
    <source>
        <dbReference type="ARBA" id="ARBA00003138"/>
    </source>
</evidence>
<sequence length="435" mass="47711">MSEFRIASLGQPQYKSPLKLSTVKGDNIFDFIYDSDRLVFDLSIDQYHHCLKTGKEPSCLEKAGPRQNIFFDSKHTTAAIVTCGGLCPGINNVIRGVVMGLHYFYGVKKILGVPYGYEGLNPDKGHGFVELTPDKVKDIHQFGGTFLGSSRGGQDVSVMVDTLEANQIDMLFAIGGDGTLKGVDAIGEEIQKRNAKISVVGIPKTIDNDIDLIDESFGFETAFDVASPILRDAHNEATGAFNGVSIVKLMGRDSGFIAASAALAMPVVNFVLVPEMDFDLEGEKGFLKALEQRLKQKRHAVIVVAEGAGQHLFQKKSGVKDASGNVKHQDIGIFLKERIAEHFKDASITIKYIDPSYIIRSAPANSSDSVYCSRLAYHAVHGAMAGKTRFVSSKVNNKFVYVPIAEVTKKRKKIDMEGEFWFSVLQSTGQPFSWR</sequence>
<evidence type="ECO:0000256" key="12">
    <source>
        <dbReference type="HAMAP-Rule" id="MF_01981"/>
    </source>
</evidence>
<keyword evidence="8 12" id="KW-0460">Magnesium</keyword>
<dbReference type="PIRSF" id="PIRSF000534">
    <property type="entry name" value="PPi_PFK_TP0108"/>
    <property type="match status" value="1"/>
</dbReference>
<organism evidence="14 15">
    <name type="scientific">Flagellimonas alvinocaridis</name>
    <dbReference type="NCBI Taxonomy" id="2530200"/>
    <lineage>
        <taxon>Bacteria</taxon>
        <taxon>Pseudomonadati</taxon>
        <taxon>Bacteroidota</taxon>
        <taxon>Flavobacteriia</taxon>
        <taxon>Flavobacteriales</taxon>
        <taxon>Flavobacteriaceae</taxon>
        <taxon>Flagellimonas</taxon>
    </lineage>
</organism>
<feature type="binding site" evidence="12">
    <location>
        <begin position="250"/>
        <end position="252"/>
    </location>
    <ligand>
        <name>substrate</name>
    </ligand>
</feature>
<feature type="binding site" evidence="12">
    <location>
        <begin position="151"/>
        <end position="152"/>
    </location>
    <ligand>
        <name>ATP</name>
        <dbReference type="ChEBI" id="CHEBI:30616"/>
    </ligand>
</feature>
<evidence type="ECO:0000256" key="1">
    <source>
        <dbReference type="ARBA" id="ARBA00001946"/>
    </source>
</evidence>
<dbReference type="HAMAP" id="MF_01981">
    <property type="entry name" value="Phosphofructokinase_II_X"/>
    <property type="match status" value="1"/>
</dbReference>
<feature type="site" description="Important for substrate specificity; cannot use PPi as phosphoryl donor" evidence="12">
    <location>
        <position position="178"/>
    </location>
</feature>
<dbReference type="OrthoDB" id="9802503at2"/>
<dbReference type="InterPro" id="IPR022953">
    <property type="entry name" value="ATP_PFK"/>
</dbReference>
<protein>
    <recommendedName>
        <fullName evidence="12">ATP-dependent 6-phosphofructokinase</fullName>
        <shortName evidence="12">ATP-PFK</shortName>
        <shortName evidence="12">Phosphofructokinase</shortName>
        <ecNumber evidence="12">2.7.1.11</ecNumber>
    </recommendedName>
    <alternativeName>
        <fullName evidence="12">Phosphohexokinase</fullName>
    </alternativeName>
</protein>
<dbReference type="GO" id="GO:0046872">
    <property type="term" value="F:metal ion binding"/>
    <property type="evidence" value="ECO:0007669"/>
    <property type="project" value="UniProtKB-KW"/>
</dbReference>
<dbReference type="GO" id="GO:0003872">
    <property type="term" value="F:6-phosphofructokinase activity"/>
    <property type="evidence" value="ECO:0007669"/>
    <property type="project" value="UniProtKB-UniRule"/>
</dbReference>
<dbReference type="InterPro" id="IPR000023">
    <property type="entry name" value="Phosphofructokinase_dom"/>
</dbReference>
<keyword evidence="5 12" id="KW-0547">Nucleotide-binding</keyword>
<keyword evidence="4 12" id="KW-0479">Metal-binding</keyword>
<evidence type="ECO:0000256" key="5">
    <source>
        <dbReference type="ARBA" id="ARBA00022741"/>
    </source>
</evidence>
<gene>
    <name evidence="12" type="primary">pfkA</name>
    <name evidence="14" type="ORF">EZV76_11170</name>
</gene>
<dbReference type="Pfam" id="PF00365">
    <property type="entry name" value="PFK"/>
    <property type="match status" value="1"/>
</dbReference>
<feature type="binding site" evidence="12">
    <location>
        <begin position="205"/>
        <end position="207"/>
    </location>
    <ligand>
        <name>substrate</name>
    </ligand>
</feature>
<dbReference type="UniPathway" id="UPA00109">
    <property type="reaction ID" value="UER00182"/>
</dbReference>
<dbReference type="InterPro" id="IPR035966">
    <property type="entry name" value="PKF_sf"/>
</dbReference>
<feature type="binding site" evidence="12">
    <location>
        <begin position="357"/>
        <end position="360"/>
    </location>
    <ligand>
        <name>substrate</name>
    </ligand>
</feature>
<dbReference type="PANTHER" id="PTHR45770">
    <property type="entry name" value="ATP-DEPENDENT 6-PHOSPHOFRUCTOKINASE 1"/>
    <property type="match status" value="1"/>
</dbReference>
<comment type="pathway">
    <text evidence="12">Carbohydrate degradation; glycolysis; D-glyceraldehyde 3-phosphate and glycerone phosphate from D-glucose: step 3/4.</text>
</comment>
<comment type="catalytic activity">
    <reaction evidence="11">
        <text>beta-D-fructose 6-phosphate + diphosphate = beta-D-fructose 1,6-bisphosphate + phosphate + H(+)</text>
        <dbReference type="Rhea" id="RHEA:13613"/>
        <dbReference type="ChEBI" id="CHEBI:15378"/>
        <dbReference type="ChEBI" id="CHEBI:32966"/>
        <dbReference type="ChEBI" id="CHEBI:33019"/>
        <dbReference type="ChEBI" id="CHEBI:43474"/>
        <dbReference type="ChEBI" id="CHEBI:57634"/>
        <dbReference type="EC" id="2.7.1.90"/>
    </reaction>
</comment>
<dbReference type="EC" id="2.7.1.11" evidence="12"/>
<dbReference type="SUPFAM" id="SSF53784">
    <property type="entry name" value="Phosphofructokinase"/>
    <property type="match status" value="1"/>
</dbReference>
<feature type="binding site" evidence="12">
    <location>
        <position position="306"/>
    </location>
    <ligand>
        <name>substrate</name>
    </ligand>
</feature>
<evidence type="ECO:0000259" key="13">
    <source>
        <dbReference type="Pfam" id="PF00365"/>
    </source>
</evidence>
<comment type="catalytic activity">
    <reaction evidence="10 12">
        <text>beta-D-fructose 6-phosphate + ATP = beta-D-fructose 1,6-bisphosphate + ADP + H(+)</text>
        <dbReference type="Rhea" id="RHEA:16109"/>
        <dbReference type="ChEBI" id="CHEBI:15378"/>
        <dbReference type="ChEBI" id="CHEBI:30616"/>
        <dbReference type="ChEBI" id="CHEBI:32966"/>
        <dbReference type="ChEBI" id="CHEBI:57634"/>
        <dbReference type="ChEBI" id="CHEBI:456216"/>
        <dbReference type="EC" id="2.7.1.11"/>
    </reaction>
</comment>
<dbReference type="EMBL" id="SNTZ01000005">
    <property type="protein sequence ID" value="THV58821.1"/>
    <property type="molecule type" value="Genomic_DNA"/>
</dbReference>
<feature type="binding site" evidence="12">
    <location>
        <position position="85"/>
    </location>
    <ligand>
        <name>ATP</name>
        <dbReference type="ChEBI" id="CHEBI:30616"/>
    </ligand>
</feature>
<keyword evidence="3 12" id="KW-0808">Transferase</keyword>
<evidence type="ECO:0000256" key="3">
    <source>
        <dbReference type="ARBA" id="ARBA00022679"/>
    </source>
</evidence>
<comment type="caution">
    <text evidence="14">The sequence shown here is derived from an EMBL/GenBank/DDBJ whole genome shotgun (WGS) entry which is preliminary data.</text>
</comment>
<keyword evidence="12" id="KW-0963">Cytoplasm</keyword>
<name>A0A4S8RME3_9FLAO</name>
<evidence type="ECO:0000256" key="10">
    <source>
        <dbReference type="ARBA" id="ARBA00048070"/>
    </source>
</evidence>
<dbReference type="RefSeq" id="WP_136566647.1">
    <property type="nucleotide sequence ID" value="NZ_SNTZ01000005.1"/>
</dbReference>
<comment type="similarity">
    <text evidence="12">Belongs to the phosphofructokinase type A (PFKA) family. PPi-dependent PFK group II subfamily. Atypical ATP-dependent clade 'X' sub-subfamily.</text>
</comment>
<keyword evidence="9 12" id="KW-0324">Glycolysis</keyword>
<comment type="subunit">
    <text evidence="12">Homodimer.</text>
</comment>
<evidence type="ECO:0000256" key="7">
    <source>
        <dbReference type="ARBA" id="ARBA00022840"/>
    </source>
</evidence>
<keyword evidence="6 12" id="KW-0418">Kinase</keyword>
<evidence type="ECO:0000256" key="9">
    <source>
        <dbReference type="ARBA" id="ARBA00023152"/>
    </source>
</evidence>
<evidence type="ECO:0000256" key="11">
    <source>
        <dbReference type="ARBA" id="ARBA00048072"/>
    </source>
</evidence>
<dbReference type="GO" id="GO:0047334">
    <property type="term" value="F:diphosphate-fructose-6-phosphate 1-phosphotransferase activity"/>
    <property type="evidence" value="ECO:0007669"/>
    <property type="project" value="UniProtKB-EC"/>
</dbReference>
<evidence type="ECO:0000256" key="8">
    <source>
        <dbReference type="ARBA" id="ARBA00022842"/>
    </source>
</evidence>
<comment type="subcellular location">
    <subcellularLocation>
        <location evidence="12">Cytoplasm</location>
    </subcellularLocation>
</comment>
<evidence type="ECO:0000313" key="15">
    <source>
        <dbReference type="Proteomes" id="UP000310406"/>
    </source>
</evidence>
<keyword evidence="7 12" id="KW-0067">ATP-binding</keyword>
<comment type="function">
    <text evidence="12">Catalyzes the phosphorylation of D-fructose 6-phosphate to fructose 1,6-bisphosphate by ATP, the first committing step of glycolysis.</text>
</comment>
<dbReference type="GO" id="GO:0006002">
    <property type="term" value="P:fructose 6-phosphate metabolic process"/>
    <property type="evidence" value="ECO:0007669"/>
    <property type="project" value="InterPro"/>
</dbReference>
<evidence type="ECO:0000256" key="4">
    <source>
        <dbReference type="ARBA" id="ARBA00022723"/>
    </source>
</evidence>
<feature type="domain" description="Phosphofructokinase" evidence="13">
    <location>
        <begin position="78"/>
        <end position="381"/>
    </location>
</feature>
<evidence type="ECO:0000256" key="6">
    <source>
        <dbReference type="ARBA" id="ARBA00022777"/>
    </source>
</evidence>